<keyword evidence="1" id="KW-1133">Transmembrane helix</keyword>
<name>A0A8S1YF42_PAROT</name>
<dbReference type="OrthoDB" id="308842at2759"/>
<protein>
    <submittedName>
        <fullName evidence="2">Uncharacterized protein</fullName>
    </submittedName>
</protein>
<accession>A0A8S1YF42</accession>
<dbReference type="Proteomes" id="UP000683925">
    <property type="component" value="Unassembled WGS sequence"/>
</dbReference>
<evidence type="ECO:0000313" key="2">
    <source>
        <dbReference type="EMBL" id="CAD8211477.1"/>
    </source>
</evidence>
<keyword evidence="3" id="KW-1185">Reference proteome</keyword>
<keyword evidence="1" id="KW-0812">Transmembrane</keyword>
<evidence type="ECO:0000256" key="1">
    <source>
        <dbReference type="SAM" id="Phobius"/>
    </source>
</evidence>
<gene>
    <name evidence="2" type="ORF">POCTA_138.1.T1540089</name>
</gene>
<reference evidence="2" key="1">
    <citation type="submission" date="2021-01" db="EMBL/GenBank/DDBJ databases">
        <authorList>
            <consortium name="Genoscope - CEA"/>
            <person name="William W."/>
        </authorList>
    </citation>
    <scope>NUCLEOTIDE SEQUENCE</scope>
</reference>
<dbReference type="EMBL" id="CAJJDP010000156">
    <property type="protein sequence ID" value="CAD8211477.1"/>
    <property type="molecule type" value="Genomic_DNA"/>
</dbReference>
<feature type="transmembrane region" description="Helical" evidence="1">
    <location>
        <begin position="12"/>
        <end position="30"/>
    </location>
</feature>
<sequence>MFEITPTIKQICETLCYLTINIVLLAFYASIPEAFSDDMTKYRGLSIAGNVFMMIGYLLIVALHFKYIFYAALGIIAIMNFGMFLLLIGMGIGAKEYEIFTFNIAVAFWFIQLAIDILGMLVVHKIYKINQDEQNDKVPQQNNEANKAANNASQPQVQL</sequence>
<feature type="transmembrane region" description="Helical" evidence="1">
    <location>
        <begin position="99"/>
        <end position="123"/>
    </location>
</feature>
<feature type="transmembrane region" description="Helical" evidence="1">
    <location>
        <begin position="67"/>
        <end position="93"/>
    </location>
</feature>
<keyword evidence="1" id="KW-0472">Membrane</keyword>
<proteinExistence type="predicted"/>
<dbReference type="OMA" id="NVFMMIG"/>
<comment type="caution">
    <text evidence="2">The sequence shown here is derived from an EMBL/GenBank/DDBJ whole genome shotgun (WGS) entry which is preliminary data.</text>
</comment>
<dbReference type="AlphaFoldDB" id="A0A8S1YF42"/>
<feature type="transmembrane region" description="Helical" evidence="1">
    <location>
        <begin position="42"/>
        <end position="60"/>
    </location>
</feature>
<evidence type="ECO:0000313" key="3">
    <source>
        <dbReference type="Proteomes" id="UP000683925"/>
    </source>
</evidence>
<organism evidence="2 3">
    <name type="scientific">Paramecium octaurelia</name>
    <dbReference type="NCBI Taxonomy" id="43137"/>
    <lineage>
        <taxon>Eukaryota</taxon>
        <taxon>Sar</taxon>
        <taxon>Alveolata</taxon>
        <taxon>Ciliophora</taxon>
        <taxon>Intramacronucleata</taxon>
        <taxon>Oligohymenophorea</taxon>
        <taxon>Peniculida</taxon>
        <taxon>Parameciidae</taxon>
        <taxon>Paramecium</taxon>
    </lineage>
</organism>